<comment type="subcellular location">
    <subcellularLocation>
        <location evidence="1">Membrane</location>
        <topology evidence="1">Single-pass membrane protein</topology>
    </subcellularLocation>
</comment>
<dbReference type="InterPro" id="IPR045587">
    <property type="entry name" value="FKTN_N"/>
</dbReference>
<keyword evidence="3 6" id="KW-1133">Transmembrane helix</keyword>
<sequence length="499" mass="56698">MADSSGRVEPTSSWVSTYTDSGRSCGTDGQRMYAVTYDDGQYLMFGRVAKRCKVKKGVVVSLFVLATLVVIATVNLYSGGLSSAVAHSLQPPAFSDEISTLLDACASLNATVFLMEPRLLERLVEDKELPQDWWSRNNSGSAFNVVTFGVLEQDLLPNEEQFVADAMRKHRYKYVAVEGRDPRPISVSLWDTRHINRTTHHLFVRRGRVIHLVVFFGRRGYWWHGAVGASVPSLHRLLPSLTFGEFPGAFDDLQLSEASRRDGRERVFTPHDSQAFLKAAKISRFIDCDAAVARSVQRKHGNLGTDSEHYGKMASRAYAALYFKRVMKKLGKLFWLTNGSLLGWYRQCGIIPHDHDVDFGMWAEDYEPSLRAVFENNPVLKLCTVWGNKNDSFQFALWGYHMKVDIFFLYKTPDGMHTFHGVTGNDGRRRYSATFPAVQLCTTEFLGEMFHVPCTPSLMLDAEYGTNWREPNVEYDYQDALNLRKRGAWKKQAEIMCEE</sequence>
<feature type="transmembrane region" description="Helical" evidence="6">
    <location>
        <begin position="57"/>
        <end position="77"/>
    </location>
</feature>
<dbReference type="InterPro" id="IPR007074">
    <property type="entry name" value="LicD/FKTN/FKRP_NTP_transf"/>
</dbReference>
<proteinExistence type="predicted"/>
<evidence type="ECO:0000256" key="1">
    <source>
        <dbReference type="ARBA" id="ARBA00004167"/>
    </source>
</evidence>
<feature type="domain" description="Ribitol-5-phosphate transferase FKTN N-terminal" evidence="8">
    <location>
        <begin position="100"/>
        <end position="298"/>
    </location>
</feature>
<organism evidence="9 10">
    <name type="scientific">Priapulus caudatus</name>
    <name type="common">Priapulid worm</name>
    <dbReference type="NCBI Taxonomy" id="37621"/>
    <lineage>
        <taxon>Eukaryota</taxon>
        <taxon>Metazoa</taxon>
        <taxon>Ecdysozoa</taxon>
        <taxon>Scalidophora</taxon>
        <taxon>Priapulida</taxon>
        <taxon>Priapulimorpha</taxon>
        <taxon>Priapulimorphida</taxon>
        <taxon>Priapulidae</taxon>
        <taxon>Priapulus</taxon>
    </lineage>
</organism>
<evidence type="ECO:0000256" key="4">
    <source>
        <dbReference type="ARBA" id="ARBA00023136"/>
    </source>
</evidence>
<dbReference type="GeneID" id="106808232"/>
<feature type="domain" description="LicD/FKTN/FKRP nucleotidyltransferase" evidence="7">
    <location>
        <begin position="334"/>
        <end position="368"/>
    </location>
</feature>
<evidence type="ECO:0000256" key="5">
    <source>
        <dbReference type="SAM" id="MobiDB-lite"/>
    </source>
</evidence>
<feature type="region of interest" description="Disordered" evidence="5">
    <location>
        <begin position="1"/>
        <end position="20"/>
    </location>
</feature>
<dbReference type="PANTHER" id="PTHR15407">
    <property type="entry name" value="FUKUTIN-RELATED"/>
    <property type="match status" value="1"/>
</dbReference>
<protein>
    <submittedName>
        <fullName evidence="10">Fukutin-like</fullName>
    </submittedName>
</protein>
<dbReference type="RefSeq" id="XP_014666345.1">
    <property type="nucleotide sequence ID" value="XM_014810859.1"/>
</dbReference>
<evidence type="ECO:0000256" key="6">
    <source>
        <dbReference type="SAM" id="Phobius"/>
    </source>
</evidence>
<dbReference type="PANTHER" id="PTHR15407:SF28">
    <property type="entry name" value="RIBITOL-5-PHOSPHATE TRANSFERASE FKTN"/>
    <property type="match status" value="1"/>
</dbReference>
<evidence type="ECO:0000256" key="3">
    <source>
        <dbReference type="ARBA" id="ARBA00022989"/>
    </source>
</evidence>
<feature type="compositionally biased region" description="Polar residues" evidence="5">
    <location>
        <begin position="10"/>
        <end position="20"/>
    </location>
</feature>
<evidence type="ECO:0000256" key="2">
    <source>
        <dbReference type="ARBA" id="ARBA00022692"/>
    </source>
</evidence>
<gene>
    <name evidence="10" type="primary">LOC106808232</name>
</gene>
<keyword evidence="9" id="KW-1185">Reference proteome</keyword>
<dbReference type="Pfam" id="PF19737">
    <property type="entry name" value="FKTN_N"/>
    <property type="match status" value="1"/>
</dbReference>
<evidence type="ECO:0000313" key="10">
    <source>
        <dbReference type="RefSeq" id="XP_014666345.1"/>
    </source>
</evidence>
<dbReference type="Proteomes" id="UP000695022">
    <property type="component" value="Unplaced"/>
</dbReference>
<dbReference type="Pfam" id="PF04991">
    <property type="entry name" value="LicD"/>
    <property type="match status" value="1"/>
</dbReference>
<evidence type="ECO:0000313" key="9">
    <source>
        <dbReference type="Proteomes" id="UP000695022"/>
    </source>
</evidence>
<evidence type="ECO:0000259" key="8">
    <source>
        <dbReference type="Pfam" id="PF19737"/>
    </source>
</evidence>
<keyword evidence="4 6" id="KW-0472">Membrane</keyword>
<name>A0ABM1E2C4_PRICU</name>
<keyword evidence="2 6" id="KW-0812">Transmembrane</keyword>
<accession>A0ABM1E2C4</accession>
<dbReference type="InterPro" id="IPR009644">
    <property type="entry name" value="FKTN/MNN4/W02B3.4-1"/>
</dbReference>
<reference evidence="10" key="1">
    <citation type="submission" date="2025-08" db="UniProtKB">
        <authorList>
            <consortium name="RefSeq"/>
        </authorList>
    </citation>
    <scope>IDENTIFICATION</scope>
</reference>
<evidence type="ECO:0000259" key="7">
    <source>
        <dbReference type="Pfam" id="PF04991"/>
    </source>
</evidence>